<dbReference type="InterPro" id="IPR037923">
    <property type="entry name" value="HTH-like"/>
</dbReference>
<dbReference type="InterPro" id="IPR053142">
    <property type="entry name" value="PchR_regulatory_protein"/>
</dbReference>
<dbReference type="InterPro" id="IPR018060">
    <property type="entry name" value="HTH_AraC"/>
</dbReference>
<dbReference type="InterPro" id="IPR018062">
    <property type="entry name" value="HTH_AraC-typ_CS"/>
</dbReference>
<organism evidence="5 6">
    <name type="scientific">Butyrivibrio hungatei</name>
    <dbReference type="NCBI Taxonomy" id="185008"/>
    <lineage>
        <taxon>Bacteria</taxon>
        <taxon>Bacillati</taxon>
        <taxon>Bacillota</taxon>
        <taxon>Clostridia</taxon>
        <taxon>Lachnospirales</taxon>
        <taxon>Lachnospiraceae</taxon>
        <taxon>Butyrivibrio</taxon>
    </lineage>
</organism>
<protein>
    <submittedName>
        <fullName evidence="5">AraC-type DNA-binding protein</fullName>
    </submittedName>
</protein>
<feature type="domain" description="HTH araC/xylS-type" evidence="4">
    <location>
        <begin position="220"/>
        <end position="318"/>
    </location>
</feature>
<dbReference type="GO" id="GO:0043565">
    <property type="term" value="F:sequence-specific DNA binding"/>
    <property type="evidence" value="ECO:0007669"/>
    <property type="project" value="InterPro"/>
</dbReference>
<dbReference type="SUPFAM" id="SSF51215">
    <property type="entry name" value="Regulatory protein AraC"/>
    <property type="match status" value="1"/>
</dbReference>
<evidence type="ECO:0000256" key="3">
    <source>
        <dbReference type="ARBA" id="ARBA00023163"/>
    </source>
</evidence>
<sequence length="322" mass="37211">MNNSRYMNSVYSDMNDSLPKAFFMDIPKEIGNGKIKSTYTGQGIVLTDWKMNYLSDANVEGVNSDKYIQLMFCLSGEAFWEVEGDSRTYEIKKGEMRLWPGSGKNEYMCYKKNTDFVFRTIKLPLEYYNRIIEGYLDEDKENILSRGILENKSNMPLTPYVDFILEQLDGFKEYQGFLSDMYLDGKILELLTVYLKVVFDEGHMDKRYSDISKTDRGALIEAKKIIDSCEDRIPTCKELASAVNLSVSKFSKIFSKVYDKPVHSYIVEKRLENAAYMLIKTDMSIGEIAFKSGYSKPSNFSAAFKKRYGVLPKEYRTDFGYN</sequence>
<keyword evidence="1" id="KW-0805">Transcription regulation</keyword>
<proteinExistence type="predicted"/>
<gene>
    <name evidence="5" type="ORF">SAMN02910451_02262</name>
</gene>
<dbReference type="PROSITE" id="PS00041">
    <property type="entry name" value="HTH_ARAC_FAMILY_1"/>
    <property type="match status" value="1"/>
</dbReference>
<dbReference type="RefSeq" id="WP_026667913.1">
    <property type="nucleotide sequence ID" value="NZ_FMUR01000013.1"/>
</dbReference>
<evidence type="ECO:0000256" key="2">
    <source>
        <dbReference type="ARBA" id="ARBA00023125"/>
    </source>
</evidence>
<dbReference type="PANTHER" id="PTHR47893:SF1">
    <property type="entry name" value="REGULATORY PROTEIN PCHR"/>
    <property type="match status" value="1"/>
</dbReference>
<dbReference type="PROSITE" id="PS01124">
    <property type="entry name" value="HTH_ARAC_FAMILY_2"/>
    <property type="match status" value="1"/>
</dbReference>
<dbReference type="SUPFAM" id="SSF46689">
    <property type="entry name" value="Homeodomain-like"/>
    <property type="match status" value="1"/>
</dbReference>
<name>A0A1G5F5K9_9FIRM</name>
<keyword evidence="6" id="KW-1185">Reference proteome</keyword>
<dbReference type="Pfam" id="PF12833">
    <property type="entry name" value="HTH_18"/>
    <property type="match status" value="1"/>
</dbReference>
<keyword evidence="3" id="KW-0804">Transcription</keyword>
<evidence type="ECO:0000259" key="4">
    <source>
        <dbReference type="PROSITE" id="PS01124"/>
    </source>
</evidence>
<dbReference type="EMBL" id="FMUR01000013">
    <property type="protein sequence ID" value="SCY34391.1"/>
    <property type="molecule type" value="Genomic_DNA"/>
</dbReference>
<dbReference type="Proteomes" id="UP000183047">
    <property type="component" value="Unassembled WGS sequence"/>
</dbReference>
<dbReference type="SMART" id="SM00342">
    <property type="entry name" value="HTH_ARAC"/>
    <property type="match status" value="1"/>
</dbReference>
<dbReference type="InterPro" id="IPR020449">
    <property type="entry name" value="Tscrpt_reg_AraC-type_HTH"/>
</dbReference>
<dbReference type="GO" id="GO:0003700">
    <property type="term" value="F:DNA-binding transcription factor activity"/>
    <property type="evidence" value="ECO:0007669"/>
    <property type="project" value="InterPro"/>
</dbReference>
<evidence type="ECO:0000256" key="1">
    <source>
        <dbReference type="ARBA" id="ARBA00023015"/>
    </source>
</evidence>
<accession>A0A1G5F5K9</accession>
<dbReference type="PANTHER" id="PTHR47893">
    <property type="entry name" value="REGULATORY PROTEIN PCHR"/>
    <property type="match status" value="1"/>
</dbReference>
<evidence type="ECO:0000313" key="6">
    <source>
        <dbReference type="Proteomes" id="UP000183047"/>
    </source>
</evidence>
<dbReference type="PRINTS" id="PR00032">
    <property type="entry name" value="HTHARAC"/>
</dbReference>
<dbReference type="AlphaFoldDB" id="A0A1G5F5K9"/>
<reference evidence="6" key="1">
    <citation type="submission" date="2016-10" db="EMBL/GenBank/DDBJ databases">
        <authorList>
            <person name="Varghese N."/>
            <person name="Submissions S."/>
        </authorList>
    </citation>
    <scope>NUCLEOTIDE SEQUENCE [LARGE SCALE GENOMIC DNA]</scope>
    <source>
        <strain evidence="6">XBD2006</strain>
    </source>
</reference>
<dbReference type="Gene3D" id="1.10.10.60">
    <property type="entry name" value="Homeodomain-like"/>
    <property type="match status" value="2"/>
</dbReference>
<dbReference type="InterPro" id="IPR009057">
    <property type="entry name" value="Homeodomain-like_sf"/>
</dbReference>
<evidence type="ECO:0000313" key="5">
    <source>
        <dbReference type="EMBL" id="SCY34391.1"/>
    </source>
</evidence>
<keyword evidence="2 5" id="KW-0238">DNA-binding</keyword>